<dbReference type="SUPFAM" id="SSF53335">
    <property type="entry name" value="S-adenosyl-L-methionine-dependent methyltransferases"/>
    <property type="match status" value="1"/>
</dbReference>
<proteinExistence type="predicted"/>
<comment type="caution">
    <text evidence="2">The sequence shown here is derived from an EMBL/GenBank/DDBJ whole genome shotgun (WGS) entry which is preliminary data.</text>
</comment>
<dbReference type="EMBL" id="MHUT01000022">
    <property type="protein sequence ID" value="OHA80368.1"/>
    <property type="molecule type" value="Genomic_DNA"/>
</dbReference>
<dbReference type="InterPro" id="IPR029063">
    <property type="entry name" value="SAM-dependent_MTases_sf"/>
</dbReference>
<organism evidence="2 3">
    <name type="scientific">Candidatus Yonathbacteria bacterium RIFCSPHIGHO2_02_FULL_44_14</name>
    <dbReference type="NCBI Taxonomy" id="1802724"/>
    <lineage>
        <taxon>Bacteria</taxon>
        <taxon>Candidatus Yonathiibacteriota</taxon>
    </lineage>
</organism>
<dbReference type="InterPro" id="IPR013216">
    <property type="entry name" value="Methyltransf_11"/>
</dbReference>
<feature type="domain" description="Methyltransferase type 11" evidence="1">
    <location>
        <begin position="48"/>
        <end position="155"/>
    </location>
</feature>
<gene>
    <name evidence="2" type="ORF">A3D51_03570</name>
</gene>
<dbReference type="Gene3D" id="3.40.50.150">
    <property type="entry name" value="Vaccinia Virus protein VP39"/>
    <property type="match status" value="1"/>
</dbReference>
<accession>A0A1G2S6L7</accession>
<sequence length="259" mass="29960">MNKYKKIFKEVYSDLGKFSLPYTVDIKRFCYSLKLLDCNGLIEGKCILDLGSGVGIMAIAFSRLGARVTGIDKFIFPSVGENPYRVSDFKKLEQIWQDSGVQIIEGDIIDKPLPFADQSFDVVNFDATIEHLVESPKQLFGEVHRVLKPGGIFLVTTPNLANLLRRIRFVFGLTPYWDIKDYFESYPHFTGHRREFTVYELRSMLEWSSFKVTEVKTANIFFEVKRFVVPRKFIGQLCNTLSLPFPDMREMIYMLAKKT</sequence>
<dbReference type="AlphaFoldDB" id="A0A1G2S6L7"/>
<reference evidence="2 3" key="1">
    <citation type="journal article" date="2016" name="Nat. Commun.">
        <title>Thousands of microbial genomes shed light on interconnected biogeochemical processes in an aquifer system.</title>
        <authorList>
            <person name="Anantharaman K."/>
            <person name="Brown C.T."/>
            <person name="Hug L.A."/>
            <person name="Sharon I."/>
            <person name="Castelle C.J."/>
            <person name="Probst A.J."/>
            <person name="Thomas B.C."/>
            <person name="Singh A."/>
            <person name="Wilkins M.J."/>
            <person name="Karaoz U."/>
            <person name="Brodie E.L."/>
            <person name="Williams K.H."/>
            <person name="Hubbard S.S."/>
            <person name="Banfield J.F."/>
        </authorList>
    </citation>
    <scope>NUCLEOTIDE SEQUENCE [LARGE SCALE GENOMIC DNA]</scope>
</reference>
<evidence type="ECO:0000313" key="3">
    <source>
        <dbReference type="Proteomes" id="UP000179118"/>
    </source>
</evidence>
<dbReference type="Proteomes" id="UP000179118">
    <property type="component" value="Unassembled WGS sequence"/>
</dbReference>
<dbReference type="Pfam" id="PF08241">
    <property type="entry name" value="Methyltransf_11"/>
    <property type="match status" value="1"/>
</dbReference>
<evidence type="ECO:0000259" key="1">
    <source>
        <dbReference type="Pfam" id="PF08241"/>
    </source>
</evidence>
<protein>
    <recommendedName>
        <fullName evidence="1">Methyltransferase type 11 domain-containing protein</fullName>
    </recommendedName>
</protein>
<dbReference type="CDD" id="cd02440">
    <property type="entry name" value="AdoMet_MTases"/>
    <property type="match status" value="1"/>
</dbReference>
<dbReference type="PANTHER" id="PTHR43591">
    <property type="entry name" value="METHYLTRANSFERASE"/>
    <property type="match status" value="1"/>
</dbReference>
<evidence type="ECO:0000313" key="2">
    <source>
        <dbReference type="EMBL" id="OHA80368.1"/>
    </source>
</evidence>
<dbReference type="GO" id="GO:0008757">
    <property type="term" value="F:S-adenosylmethionine-dependent methyltransferase activity"/>
    <property type="evidence" value="ECO:0007669"/>
    <property type="project" value="InterPro"/>
</dbReference>
<name>A0A1G2S6L7_9BACT</name>